<dbReference type="GO" id="GO:0019068">
    <property type="term" value="P:virion assembly"/>
    <property type="evidence" value="ECO:0007669"/>
    <property type="project" value="InterPro"/>
</dbReference>
<gene>
    <name evidence="1" type="ORF">GC636_22865</name>
</gene>
<feature type="non-terminal residue" evidence="1">
    <location>
        <position position="126"/>
    </location>
</feature>
<dbReference type="InterPro" id="IPR006429">
    <property type="entry name" value="Phage_lambda_portal"/>
</dbReference>
<dbReference type="GO" id="GO:0005198">
    <property type="term" value="F:structural molecule activity"/>
    <property type="evidence" value="ECO:0007669"/>
    <property type="project" value="InterPro"/>
</dbReference>
<accession>A0A633N9A0</accession>
<dbReference type="AlphaFoldDB" id="A0A633N9A0"/>
<reference evidence="1" key="1">
    <citation type="submission" date="2019-10" db="EMBL/GenBank/DDBJ databases">
        <authorList>
            <consortium name="PulseNet: The National Subtyping Network for Foodborne Disease Surveillance"/>
            <person name="Tarr C.L."/>
            <person name="Trees E."/>
            <person name="Katz L.S."/>
            <person name="Carleton-Romer H.A."/>
            <person name="Stroika S."/>
            <person name="Kucerova Z."/>
            <person name="Roache K.F."/>
            <person name="Sabol A.L."/>
            <person name="Besser J."/>
            <person name="Gerner-Smidt P."/>
        </authorList>
    </citation>
    <scope>NUCLEOTIDE SEQUENCE</scope>
    <source>
        <strain evidence="1">PNUSAS109815</strain>
    </source>
</reference>
<name>A0A633N9A0_SALER</name>
<protein>
    <submittedName>
        <fullName evidence="1">Phage portal protein</fullName>
    </submittedName>
</protein>
<sequence>MNFLDKAIGALAPGWGASRLRSRMAIRAYEAITPTRTHRVKRENRSGDQLIQLAGKSLREQARWFDNNHDLVIGALDKMEERIIGAKGIIVEPQPLTGAGTLNSVLAEKIRRCWAEWSVSPEVTGQ</sequence>
<evidence type="ECO:0000313" key="1">
    <source>
        <dbReference type="EMBL" id="EDH2914571.1"/>
    </source>
</evidence>
<dbReference type="Pfam" id="PF05136">
    <property type="entry name" value="Phage_portal_2"/>
    <property type="match status" value="1"/>
</dbReference>
<dbReference type="EMBL" id="AAMHBF010000191">
    <property type="protein sequence ID" value="EDH2914571.1"/>
    <property type="molecule type" value="Genomic_DNA"/>
</dbReference>
<organism evidence="1">
    <name type="scientific">Salmonella enterica</name>
    <name type="common">Salmonella choleraesuis</name>
    <dbReference type="NCBI Taxonomy" id="28901"/>
    <lineage>
        <taxon>Bacteria</taxon>
        <taxon>Pseudomonadati</taxon>
        <taxon>Pseudomonadota</taxon>
        <taxon>Gammaproteobacteria</taxon>
        <taxon>Enterobacterales</taxon>
        <taxon>Enterobacteriaceae</taxon>
        <taxon>Salmonella</taxon>
    </lineage>
</organism>
<comment type="caution">
    <text evidence="1">The sequence shown here is derived from an EMBL/GenBank/DDBJ whole genome shotgun (WGS) entry which is preliminary data.</text>
</comment>
<proteinExistence type="predicted"/>